<accession>A0A1S3YGE7</accession>
<dbReference type="PaxDb" id="4097-A0A1S3YGE7"/>
<sequence length="304" mass="35905">MERSWFYPYPFWCYPNSFNISQKKRLTCCSSTSLLDTRYLEYQHANLGTAKVTLNAGTVFLTIFLDFNMSLYDPYLTEALKIQVQIQGAPQAKDSIQASLHHQMAWRVQNHTMDLCLPGGENTLLLNIDTTKGNTMCTQIPRQISRDELVKILPDYWITNYEKLREPEESLQSGEPTFTKRNDKTVCISFDHSHLKKPNKTVVSFHMIQPRDTTDTYPEPDKKFFWNIQSIMEEHDWCQHFGKEGKRVWRFKCPFTGHCPWDLDYHCQDCLEDPIGECNEHHLRRWERFGLNKTKPKSKKREDH</sequence>
<dbReference type="GeneID" id="107775998"/>
<dbReference type="OrthoDB" id="998565at2759"/>
<dbReference type="PANTHER" id="PTHR48435">
    <property type="entry name" value="POLYPROTEIN"/>
    <property type="match status" value="1"/>
</dbReference>
<reference evidence="2" key="2">
    <citation type="submission" date="2025-08" db="UniProtKB">
        <authorList>
            <consortium name="RefSeq"/>
        </authorList>
    </citation>
    <scope>IDENTIFICATION</scope>
    <source>
        <tissue evidence="2">Leaf</tissue>
    </source>
</reference>
<name>A0A1S3YGE7_TOBAC</name>
<evidence type="ECO:0000313" key="2">
    <source>
        <dbReference type="RefSeq" id="XP_016451289.1"/>
    </source>
</evidence>
<reference evidence="1" key="1">
    <citation type="journal article" date="2014" name="Nat. Commun.">
        <title>The tobacco genome sequence and its comparison with those of tomato and potato.</title>
        <authorList>
            <person name="Sierro N."/>
            <person name="Battey J.N."/>
            <person name="Ouadi S."/>
            <person name="Bakaher N."/>
            <person name="Bovet L."/>
            <person name="Willig A."/>
            <person name="Goepfert S."/>
            <person name="Peitsch M.C."/>
            <person name="Ivanov N.V."/>
        </authorList>
    </citation>
    <scope>NUCLEOTIDE SEQUENCE [LARGE SCALE GENOMIC DNA]</scope>
</reference>
<dbReference type="InterPro" id="IPR053098">
    <property type="entry name" value="Petuviruses_polyprotein"/>
</dbReference>
<dbReference type="RefSeq" id="XP_016451289.1">
    <property type="nucleotide sequence ID" value="XM_016595803.1"/>
</dbReference>
<dbReference type="Pfam" id="PF01107">
    <property type="entry name" value="MP"/>
    <property type="match status" value="1"/>
</dbReference>
<dbReference type="InterPro" id="IPR028919">
    <property type="entry name" value="Viral_movement"/>
</dbReference>
<keyword evidence="1" id="KW-1185">Reference proteome</keyword>
<organism evidence="1 2">
    <name type="scientific">Nicotiana tabacum</name>
    <name type="common">Common tobacco</name>
    <dbReference type="NCBI Taxonomy" id="4097"/>
    <lineage>
        <taxon>Eukaryota</taxon>
        <taxon>Viridiplantae</taxon>
        <taxon>Streptophyta</taxon>
        <taxon>Embryophyta</taxon>
        <taxon>Tracheophyta</taxon>
        <taxon>Spermatophyta</taxon>
        <taxon>Magnoliopsida</taxon>
        <taxon>eudicotyledons</taxon>
        <taxon>Gunneridae</taxon>
        <taxon>Pentapetalae</taxon>
        <taxon>asterids</taxon>
        <taxon>lamiids</taxon>
        <taxon>Solanales</taxon>
        <taxon>Solanaceae</taxon>
        <taxon>Nicotianoideae</taxon>
        <taxon>Nicotianeae</taxon>
        <taxon>Nicotiana</taxon>
    </lineage>
</organism>
<gene>
    <name evidence="2" type="primary">LOC107775998</name>
</gene>
<dbReference type="KEGG" id="nta:107775998"/>
<dbReference type="PANTHER" id="PTHR48435:SF1">
    <property type="entry name" value="POLYPROTEIN"/>
    <property type="match status" value="1"/>
</dbReference>
<dbReference type="OMA" id="CDCKGCQ"/>
<dbReference type="AlphaFoldDB" id="A0A1S3YGE7"/>
<dbReference type="Proteomes" id="UP000790787">
    <property type="component" value="Chromosome 3"/>
</dbReference>
<evidence type="ECO:0000313" key="1">
    <source>
        <dbReference type="Proteomes" id="UP000790787"/>
    </source>
</evidence>
<proteinExistence type="predicted"/>
<protein>
    <submittedName>
        <fullName evidence="2">Uncharacterized protein LOC107775998</fullName>
    </submittedName>
</protein>